<dbReference type="GO" id="GO:0006508">
    <property type="term" value="P:proteolysis"/>
    <property type="evidence" value="ECO:0007669"/>
    <property type="project" value="InterPro"/>
</dbReference>
<dbReference type="PANTHER" id="PTHR30624:SF0">
    <property type="entry name" value="METALLOPROTEASE SLR0863"/>
    <property type="match status" value="1"/>
</dbReference>
<accession>K1XJD1</accession>
<dbReference type="PANTHER" id="PTHR30624">
    <property type="entry name" value="UNCHARACTERIZED PROTEIN TLDD AND PMBA"/>
    <property type="match status" value="1"/>
</dbReference>
<feature type="domain" description="Metalloprotease TldD/E C-terminal" evidence="2">
    <location>
        <begin position="265"/>
        <end position="522"/>
    </location>
</feature>
<evidence type="ECO:0000313" key="3">
    <source>
        <dbReference type="EMBL" id="EKD25307.1"/>
    </source>
</evidence>
<reference evidence="3" key="1">
    <citation type="journal article" date="2012" name="Science">
        <title>Fermentation, hydrogen, and sulfur metabolism in multiple uncultivated bacterial phyla.</title>
        <authorList>
            <person name="Wrighton K.C."/>
            <person name="Thomas B.C."/>
            <person name="Sharon I."/>
            <person name="Miller C.S."/>
            <person name="Castelle C.J."/>
            <person name="VerBerkmoes N.C."/>
            <person name="Wilkins M.J."/>
            <person name="Hettich R.L."/>
            <person name="Lipton M.S."/>
            <person name="Williams K.H."/>
            <person name="Long P.E."/>
            <person name="Banfield J.F."/>
        </authorList>
    </citation>
    <scope>NUCLEOTIDE SEQUENCE [LARGE SCALE GENOMIC DNA]</scope>
</reference>
<comment type="caution">
    <text evidence="3">The sequence shown here is derived from an EMBL/GenBank/DDBJ whole genome shotgun (WGS) entry which is preliminary data.</text>
</comment>
<dbReference type="InterPro" id="IPR051463">
    <property type="entry name" value="Peptidase_U62_metallo"/>
</dbReference>
<proteinExistence type="inferred from homology"/>
<dbReference type="AlphaFoldDB" id="K1XJD1"/>
<protein>
    <recommendedName>
        <fullName evidence="2">Metalloprotease TldD/E C-terminal domain-containing protein</fullName>
    </recommendedName>
</protein>
<dbReference type="GO" id="GO:0005829">
    <property type="term" value="C:cytosol"/>
    <property type="evidence" value="ECO:0007669"/>
    <property type="project" value="TreeGrafter"/>
</dbReference>
<organism evidence="3">
    <name type="scientific">uncultured bacterium</name>
    <name type="common">gcode 4</name>
    <dbReference type="NCBI Taxonomy" id="1234023"/>
    <lineage>
        <taxon>Bacteria</taxon>
        <taxon>environmental samples</taxon>
    </lineage>
</organism>
<evidence type="ECO:0000256" key="1">
    <source>
        <dbReference type="ARBA" id="ARBA00005836"/>
    </source>
</evidence>
<dbReference type="GO" id="GO:0008237">
    <property type="term" value="F:metallopeptidase activity"/>
    <property type="evidence" value="ECO:0007669"/>
    <property type="project" value="InterPro"/>
</dbReference>
<comment type="similarity">
    <text evidence="1">Belongs to the peptidase U62 family.</text>
</comment>
<dbReference type="SUPFAM" id="SSF111283">
    <property type="entry name" value="Putative modulator of DNA gyrase, PmbA/TldD"/>
    <property type="match status" value="1"/>
</dbReference>
<evidence type="ECO:0000259" key="2">
    <source>
        <dbReference type="Pfam" id="PF19289"/>
    </source>
</evidence>
<sequence length="546" mass="62867">MQNVAKSANYENLLNTISILVKEATQKDFEIEDPLGQMKTFKIQSMSINILCKVNKMYLINNGAIDTKETNTDKSIMIRFWIKNKYKTIEYLAGYSDTTLDPENFKIFFYQNLNTWVNNAFRLFFGSEKSKSKYSKRTNDAVEEHIEKTDLKPEISINTVTSALEMTHRLHKDIKEVRDANTNLSKEFSIFLMADSEGRKILTKSNEFFCVYSVITFINKQSYELQNADIVYAMTEKELQQGIKKMYENLKLSVQEHDQINFLETGWYPIFMNTDATHTLFHEGIAGHLLSGKYIVEEDSKVFQVLDKDFSADPRFEILKQLTVENKPNMPNTIASYAFDHEGIRAKDIVLMDKGKVMNYLTNRNSAFRLGQKESNGTTLTSTFVEMTQNGRAIVIPEPRISNLIITSHSQKTQEDLRKNMIRYCKKNNMEFYLEIWSKEGQVFVEDGMFNLGINECDMVFLDGTRKKVWGGMLSGNLFEFIGAIQDISKETEPDDGKCGSESGWVPVHGEAPYMTLKKFNFVATKKPLKKNKTTNPKYIAEEQLA</sequence>
<dbReference type="EMBL" id="AMFJ01036093">
    <property type="protein sequence ID" value="EKD25307.1"/>
    <property type="molecule type" value="Genomic_DNA"/>
</dbReference>
<gene>
    <name evidence="3" type="ORF">ACD_80C00086G0005</name>
</gene>
<name>K1XJD1_9BACT</name>
<dbReference type="Pfam" id="PF19289">
    <property type="entry name" value="PmbA_TldD_3rd"/>
    <property type="match status" value="1"/>
</dbReference>
<dbReference type="InterPro" id="IPR045569">
    <property type="entry name" value="Metalloprtase-TldD/E_C"/>
</dbReference>
<dbReference type="InterPro" id="IPR036059">
    <property type="entry name" value="TldD/PmbA_sf"/>
</dbReference>